<comment type="catalytic activity">
    <reaction evidence="12">
        <text>(S)-lactate + 2 Fe(III)-[cytochrome c] = 2 Fe(II)-[cytochrome c] + pyruvate + 2 H(+)</text>
        <dbReference type="Rhea" id="RHEA:19909"/>
        <dbReference type="Rhea" id="RHEA-COMP:10350"/>
        <dbReference type="Rhea" id="RHEA-COMP:14399"/>
        <dbReference type="ChEBI" id="CHEBI:15361"/>
        <dbReference type="ChEBI" id="CHEBI:15378"/>
        <dbReference type="ChEBI" id="CHEBI:16651"/>
        <dbReference type="ChEBI" id="CHEBI:29033"/>
        <dbReference type="ChEBI" id="CHEBI:29034"/>
        <dbReference type="EC" id="1.1.2.3"/>
    </reaction>
    <physiologicalReaction direction="left-to-right" evidence="12">
        <dbReference type="Rhea" id="RHEA:19910"/>
    </physiologicalReaction>
</comment>
<feature type="domain" description="Cytochrome b5 heme-binding" evidence="17">
    <location>
        <begin position="54"/>
        <end position="133"/>
    </location>
</feature>
<dbReference type="SMART" id="SM01117">
    <property type="entry name" value="Cyt-b5"/>
    <property type="match status" value="1"/>
</dbReference>
<dbReference type="FunFam" id="3.20.20.70:FF:000062">
    <property type="entry name" value="Cytochrome b2, mitochondrial, putative"/>
    <property type="match status" value="1"/>
</dbReference>
<evidence type="ECO:0000256" key="13">
    <source>
        <dbReference type="ARBA" id="ARBA00061137"/>
    </source>
</evidence>
<dbReference type="GO" id="GO:0020037">
    <property type="term" value="F:heme binding"/>
    <property type="evidence" value="ECO:0007669"/>
    <property type="project" value="InterPro"/>
</dbReference>
<keyword evidence="7" id="KW-0288">FMN</keyword>
<gene>
    <name evidence="19" type="ORF">HYPBUDRAFT_154407</name>
</gene>
<keyword evidence="10" id="KW-0408">Iron</keyword>
<dbReference type="PANTHER" id="PTHR10578">
    <property type="entry name" value="S -2-HYDROXY-ACID OXIDASE-RELATED"/>
    <property type="match status" value="1"/>
</dbReference>
<dbReference type="InterPro" id="IPR018506">
    <property type="entry name" value="Cyt_B5_heme-BS"/>
</dbReference>
<feature type="domain" description="FMN hydroxy acid dehydrogenase" evidence="18">
    <location>
        <begin position="159"/>
        <end position="520"/>
    </location>
</feature>
<evidence type="ECO:0000256" key="1">
    <source>
        <dbReference type="ARBA" id="ARBA00001917"/>
    </source>
</evidence>
<keyword evidence="6" id="KW-0285">Flavoprotein</keyword>
<name>A0A1E4RQ12_9ASCO</name>
<evidence type="ECO:0000256" key="12">
    <source>
        <dbReference type="ARBA" id="ARBA00052399"/>
    </source>
</evidence>
<keyword evidence="8" id="KW-0479">Metal-binding</keyword>
<protein>
    <recommendedName>
        <fullName evidence="16">L-lactate dehydrogenase (cytochrome)</fullName>
        <ecNumber evidence="15">1.1.2.3</ecNumber>
    </recommendedName>
</protein>
<evidence type="ECO:0000256" key="5">
    <source>
        <dbReference type="ARBA" id="ARBA00022617"/>
    </source>
</evidence>
<organism evidence="19 20">
    <name type="scientific">Hyphopichia burtonii NRRL Y-1933</name>
    <dbReference type="NCBI Taxonomy" id="984485"/>
    <lineage>
        <taxon>Eukaryota</taxon>
        <taxon>Fungi</taxon>
        <taxon>Dikarya</taxon>
        <taxon>Ascomycota</taxon>
        <taxon>Saccharomycotina</taxon>
        <taxon>Pichiomycetes</taxon>
        <taxon>Debaryomycetaceae</taxon>
        <taxon>Hyphopichia</taxon>
    </lineage>
</organism>
<keyword evidence="11" id="KW-0496">Mitochondrion</keyword>
<dbReference type="PROSITE" id="PS50255">
    <property type="entry name" value="CYTOCHROME_B5_2"/>
    <property type="match status" value="1"/>
</dbReference>
<dbReference type="Gene3D" id="3.10.120.10">
    <property type="entry name" value="Cytochrome b5-like heme/steroid binding domain"/>
    <property type="match status" value="1"/>
</dbReference>
<proteinExistence type="inferred from homology"/>
<dbReference type="Pfam" id="PF01070">
    <property type="entry name" value="FMN_dh"/>
    <property type="match status" value="1"/>
</dbReference>
<dbReference type="EC" id="1.1.2.3" evidence="15"/>
<dbReference type="InterPro" id="IPR013785">
    <property type="entry name" value="Aldolase_TIM"/>
</dbReference>
<evidence type="ECO:0000256" key="7">
    <source>
        <dbReference type="ARBA" id="ARBA00022643"/>
    </source>
</evidence>
<sequence>MFKLSSRLGRNWVKNNKVKQFSAGAAKKYSSRAGSDIQESFKTKKGLWLGIEAKEGVPVEEVEKHANNKNGEVWVVINDKVYDLSEFLKAHPGGPQIIKKYAGKNASEIFNKYHPPDVIEKMLPPSKYLGPLHGEMEVAPDITSVDDEELRNYKIQNKPALSRIYNISDFEYVAKQVIPTNAWVYYNGGSDDEITLRENHYAYGRIYFKPKVLVDVNDVDISTEMLGVKTSGPFYCSGAAQAKLGHEEGELSIARGCGRENIIQMISSAASYPLGDIIDAALKGQKQWFQLYVTENRQASFDTIKYCEEKGIGAIFVTVDTPQLGRREKDLRIRFATDDDEEEEEEEFMSSSELGEKDPIYYKDASLTWKDIDDFKQSTKLPIVLKGVQRVEDVLIAIEHGVDAVVLSNHGGRQLDYSRAPVEVLSELMPVLKEKQLDNKIEVYIDGGIRRGTDVLKALCLGAKGVGLGRPFLYANSAYGEKGVVRAIQLLKEELICDMKLLGANKISDLTPDLLDTKSLHIKQAHRDLLYDNAYDPLTPPRFKDEPLN</sequence>
<dbReference type="PROSITE" id="PS00557">
    <property type="entry name" value="FMN_HYDROXY_ACID_DH_1"/>
    <property type="match status" value="1"/>
</dbReference>
<dbReference type="AlphaFoldDB" id="A0A1E4RQ12"/>
<evidence type="ECO:0000256" key="16">
    <source>
        <dbReference type="ARBA" id="ARBA00068515"/>
    </source>
</evidence>
<dbReference type="PANTHER" id="PTHR10578:SF148">
    <property type="entry name" value="L-LACTATE DEHYDROGENASE (CYTOCHROME)"/>
    <property type="match status" value="1"/>
</dbReference>
<dbReference type="GO" id="GO:0005758">
    <property type="term" value="C:mitochondrial intermembrane space"/>
    <property type="evidence" value="ECO:0007669"/>
    <property type="project" value="UniProtKB-SubCell"/>
</dbReference>
<comment type="cofactor">
    <cofactor evidence="1">
        <name>FMN</name>
        <dbReference type="ChEBI" id="CHEBI:58210"/>
    </cofactor>
</comment>
<comment type="subunit">
    <text evidence="4">Homotetramer.</text>
</comment>
<evidence type="ECO:0000256" key="2">
    <source>
        <dbReference type="ARBA" id="ARBA00001970"/>
    </source>
</evidence>
<dbReference type="InterPro" id="IPR037396">
    <property type="entry name" value="FMN_HAD"/>
</dbReference>
<evidence type="ECO:0000256" key="10">
    <source>
        <dbReference type="ARBA" id="ARBA00023004"/>
    </source>
</evidence>
<dbReference type="InterPro" id="IPR008259">
    <property type="entry name" value="FMN_hydac_DH_AS"/>
</dbReference>
<dbReference type="Proteomes" id="UP000095085">
    <property type="component" value="Unassembled WGS sequence"/>
</dbReference>
<evidence type="ECO:0000256" key="15">
    <source>
        <dbReference type="ARBA" id="ARBA00066458"/>
    </source>
</evidence>
<comment type="subcellular location">
    <subcellularLocation>
        <location evidence="3">Mitochondrion intermembrane space</location>
    </subcellularLocation>
</comment>
<dbReference type="Pfam" id="PF00173">
    <property type="entry name" value="Cyt-b5"/>
    <property type="match status" value="1"/>
</dbReference>
<reference evidence="20" key="1">
    <citation type="submission" date="2016-05" db="EMBL/GenBank/DDBJ databases">
        <title>Comparative genomics of biotechnologically important yeasts.</title>
        <authorList>
            <consortium name="DOE Joint Genome Institute"/>
            <person name="Riley R."/>
            <person name="Haridas S."/>
            <person name="Wolfe K.H."/>
            <person name="Lopes M.R."/>
            <person name="Hittinger C.T."/>
            <person name="Goker M."/>
            <person name="Salamov A."/>
            <person name="Wisecaver J."/>
            <person name="Long T.M."/>
            <person name="Aerts A.L."/>
            <person name="Barry K."/>
            <person name="Choi C."/>
            <person name="Clum A."/>
            <person name="Coughlan A.Y."/>
            <person name="Deshpande S."/>
            <person name="Douglass A.P."/>
            <person name="Hanson S.J."/>
            <person name="Klenk H.-P."/>
            <person name="Labutti K."/>
            <person name="Lapidus A."/>
            <person name="Lindquist E."/>
            <person name="Lipzen A."/>
            <person name="Meier-Kolthoff J.P."/>
            <person name="Ohm R.A."/>
            <person name="Otillar R.P."/>
            <person name="Pangilinan J."/>
            <person name="Peng Y."/>
            <person name="Rokas A."/>
            <person name="Rosa C.A."/>
            <person name="Scheuner C."/>
            <person name="Sibirny A.A."/>
            <person name="Slot J.C."/>
            <person name="Stielow J.B."/>
            <person name="Sun H."/>
            <person name="Kurtzman C.P."/>
            <person name="Blackwell M."/>
            <person name="Grigoriev I.V."/>
            <person name="Jeffries T.W."/>
        </authorList>
    </citation>
    <scope>NUCLEOTIDE SEQUENCE [LARGE SCALE GENOMIC DNA]</scope>
    <source>
        <strain evidence="20">NRRL Y-1933</strain>
    </source>
</reference>
<evidence type="ECO:0000313" key="19">
    <source>
        <dbReference type="EMBL" id="ODV69318.1"/>
    </source>
</evidence>
<keyword evidence="9" id="KW-0560">Oxidoreductase</keyword>
<dbReference type="SUPFAM" id="SSF51395">
    <property type="entry name" value="FMN-linked oxidoreductases"/>
    <property type="match status" value="1"/>
</dbReference>
<dbReference type="InterPro" id="IPR037458">
    <property type="entry name" value="L-MDH/L-LDH_FMN-bd"/>
</dbReference>
<dbReference type="OrthoDB" id="1925334at2759"/>
<keyword evidence="20" id="KW-1185">Reference proteome</keyword>
<dbReference type="Gene3D" id="3.20.20.70">
    <property type="entry name" value="Aldolase class I"/>
    <property type="match status" value="1"/>
</dbReference>
<dbReference type="PROSITE" id="PS51349">
    <property type="entry name" value="FMN_HYDROXY_ACID_DH_2"/>
    <property type="match status" value="1"/>
</dbReference>
<evidence type="ECO:0000259" key="18">
    <source>
        <dbReference type="PROSITE" id="PS51349"/>
    </source>
</evidence>
<evidence type="ECO:0000313" key="20">
    <source>
        <dbReference type="Proteomes" id="UP000095085"/>
    </source>
</evidence>
<evidence type="ECO:0000256" key="9">
    <source>
        <dbReference type="ARBA" id="ARBA00023002"/>
    </source>
</evidence>
<dbReference type="SUPFAM" id="SSF55856">
    <property type="entry name" value="Cytochrome b5-like heme/steroid binding domain"/>
    <property type="match status" value="1"/>
</dbReference>
<evidence type="ECO:0000256" key="11">
    <source>
        <dbReference type="ARBA" id="ARBA00023128"/>
    </source>
</evidence>
<comment type="cofactor">
    <cofactor evidence="2">
        <name>heme b</name>
        <dbReference type="ChEBI" id="CHEBI:60344"/>
    </cofactor>
</comment>
<evidence type="ECO:0000256" key="6">
    <source>
        <dbReference type="ARBA" id="ARBA00022630"/>
    </source>
</evidence>
<evidence type="ECO:0000256" key="8">
    <source>
        <dbReference type="ARBA" id="ARBA00022723"/>
    </source>
</evidence>
<dbReference type="GeneID" id="30996581"/>
<dbReference type="InterPro" id="IPR000262">
    <property type="entry name" value="FMN-dep_DH"/>
</dbReference>
<dbReference type="STRING" id="984485.A0A1E4RQ12"/>
<evidence type="ECO:0000256" key="14">
    <source>
        <dbReference type="ARBA" id="ARBA00061589"/>
    </source>
</evidence>
<keyword evidence="5" id="KW-0349">Heme</keyword>
<evidence type="ECO:0000256" key="3">
    <source>
        <dbReference type="ARBA" id="ARBA00004569"/>
    </source>
</evidence>
<evidence type="ECO:0000256" key="4">
    <source>
        <dbReference type="ARBA" id="ARBA00011881"/>
    </source>
</evidence>
<dbReference type="GO" id="GO:0006089">
    <property type="term" value="P:lactate metabolic process"/>
    <property type="evidence" value="ECO:0007669"/>
    <property type="project" value="EnsemblFungi"/>
</dbReference>
<accession>A0A1E4RQ12</accession>
<evidence type="ECO:0000259" key="17">
    <source>
        <dbReference type="PROSITE" id="PS50255"/>
    </source>
</evidence>
<dbReference type="InterPro" id="IPR001199">
    <property type="entry name" value="Cyt_B5-like_heme/steroid-bd"/>
</dbReference>
<dbReference type="GO" id="GO:0004460">
    <property type="term" value="F:L-lactate dehydrogenase (cytochrome) activity"/>
    <property type="evidence" value="ECO:0007669"/>
    <property type="project" value="UniProtKB-EC"/>
</dbReference>
<dbReference type="RefSeq" id="XP_020078385.1">
    <property type="nucleotide sequence ID" value="XM_020222032.1"/>
</dbReference>
<dbReference type="CDD" id="cd02922">
    <property type="entry name" value="FCB2_FMN"/>
    <property type="match status" value="1"/>
</dbReference>
<dbReference type="EMBL" id="KV454538">
    <property type="protein sequence ID" value="ODV69318.1"/>
    <property type="molecule type" value="Genomic_DNA"/>
</dbReference>
<dbReference type="PROSITE" id="PS00191">
    <property type="entry name" value="CYTOCHROME_B5_1"/>
    <property type="match status" value="1"/>
</dbReference>
<dbReference type="GO" id="GO:0046872">
    <property type="term" value="F:metal ion binding"/>
    <property type="evidence" value="ECO:0007669"/>
    <property type="project" value="UniProtKB-KW"/>
</dbReference>
<comment type="similarity">
    <text evidence="14">In the N-terminal section; belongs to the cytochrome b5 family.</text>
</comment>
<comment type="similarity">
    <text evidence="13">In the C-terminal section; belongs to the FMN-dependent alpha-hydroxy acid dehydrogenase family.</text>
</comment>
<dbReference type="InterPro" id="IPR036400">
    <property type="entry name" value="Cyt_B5-like_heme/steroid_sf"/>
</dbReference>